<protein>
    <submittedName>
        <fullName evidence="1">Uncharacterized protein</fullName>
    </submittedName>
</protein>
<accession>A0AAN0T408</accession>
<organism evidence="1 2">
    <name type="scientific">Heyndrickxia coagulans</name>
    <name type="common">Weizmannia coagulans</name>
    <dbReference type="NCBI Taxonomy" id="1398"/>
    <lineage>
        <taxon>Bacteria</taxon>
        <taxon>Bacillati</taxon>
        <taxon>Bacillota</taxon>
        <taxon>Bacilli</taxon>
        <taxon>Bacillales</taxon>
        <taxon>Bacillaceae</taxon>
        <taxon>Heyndrickxia</taxon>
    </lineage>
</organism>
<evidence type="ECO:0000313" key="2">
    <source>
        <dbReference type="Proteomes" id="UP000032024"/>
    </source>
</evidence>
<dbReference type="Proteomes" id="UP000032024">
    <property type="component" value="Chromosome"/>
</dbReference>
<name>A0AAN0T408_HEYCO</name>
<sequence length="56" mass="6670">MKAGSFIFSKKMRQLCLMQSEKMILLTYIIIYLYNDKGCGNTWQDFHAFRQNSNKN</sequence>
<dbReference type="EMBL" id="CP010525">
    <property type="protein sequence ID" value="AJO21638.1"/>
    <property type="molecule type" value="Genomic_DNA"/>
</dbReference>
<keyword evidence="2" id="KW-1185">Reference proteome</keyword>
<reference evidence="2" key="1">
    <citation type="submission" date="2015-01" db="EMBL/GenBank/DDBJ databases">
        <title>Comparative genome analysis of Bacillus coagulans HM-08, Clostridium butyricum HM-68, Bacillus subtilis HM-66 and Bacillus paralicheniformis BL-09.</title>
        <authorList>
            <person name="Zhang H."/>
        </authorList>
    </citation>
    <scope>NUCLEOTIDE SEQUENCE [LARGE SCALE GENOMIC DNA]</scope>
    <source>
        <strain evidence="2">HM-08</strain>
    </source>
</reference>
<proteinExistence type="predicted"/>
<evidence type="ECO:0000313" key="1">
    <source>
        <dbReference type="EMBL" id="AJO21638.1"/>
    </source>
</evidence>
<dbReference type="AlphaFoldDB" id="A0AAN0T408"/>
<gene>
    <name evidence="1" type="ORF">SB48_HM08orf01294</name>
</gene>